<dbReference type="PANTHER" id="PTHR12174">
    <property type="entry name" value="SIGNAL PEPTIDE PEPTIDASE"/>
    <property type="match status" value="1"/>
</dbReference>
<gene>
    <name evidence="15" type="ORF">ILEXP_LOCUS9525</name>
</gene>
<evidence type="ECO:0000256" key="2">
    <source>
        <dbReference type="ARBA" id="ARBA00004337"/>
    </source>
</evidence>
<organism evidence="15 16">
    <name type="scientific">Ilex paraguariensis</name>
    <name type="common">yerba mate</name>
    <dbReference type="NCBI Taxonomy" id="185542"/>
    <lineage>
        <taxon>Eukaryota</taxon>
        <taxon>Viridiplantae</taxon>
        <taxon>Streptophyta</taxon>
        <taxon>Embryophyta</taxon>
        <taxon>Tracheophyta</taxon>
        <taxon>Spermatophyta</taxon>
        <taxon>Magnoliopsida</taxon>
        <taxon>eudicotyledons</taxon>
        <taxon>Gunneridae</taxon>
        <taxon>Pentapetalae</taxon>
        <taxon>asterids</taxon>
        <taxon>campanulids</taxon>
        <taxon>Aquifoliales</taxon>
        <taxon>Aquifoliaceae</taxon>
        <taxon>Ilex</taxon>
    </lineage>
</organism>
<dbReference type="InterPro" id="IPR007369">
    <property type="entry name" value="Peptidase_A22B_SPP"/>
</dbReference>
<dbReference type="Pfam" id="PF02225">
    <property type="entry name" value="PA"/>
    <property type="match status" value="1"/>
</dbReference>
<protein>
    <recommendedName>
        <fullName evidence="14">PA domain-containing protein</fullName>
    </recommendedName>
</protein>
<comment type="caution">
    <text evidence="15">The sequence shown here is derived from an EMBL/GenBank/DDBJ whole genome shotgun (WGS) entry which is preliminary data.</text>
</comment>
<feature type="transmembrane region" description="Helical" evidence="12">
    <location>
        <begin position="492"/>
        <end position="511"/>
    </location>
</feature>
<dbReference type="InterPro" id="IPR003137">
    <property type="entry name" value="PA_domain"/>
</dbReference>
<feature type="transmembrane region" description="Helical" evidence="12">
    <location>
        <begin position="249"/>
        <end position="272"/>
    </location>
</feature>
<evidence type="ECO:0000313" key="15">
    <source>
        <dbReference type="EMBL" id="CAK9141900.1"/>
    </source>
</evidence>
<evidence type="ECO:0000256" key="3">
    <source>
        <dbReference type="ARBA" id="ARBA00006859"/>
    </source>
</evidence>
<feature type="chain" id="PRO_5044849260" description="PA domain-containing protein" evidence="13">
    <location>
        <begin position="30"/>
        <end position="546"/>
    </location>
</feature>
<keyword evidence="4" id="KW-0645">Protease</keyword>
<feature type="domain" description="PA" evidence="14">
    <location>
        <begin position="97"/>
        <end position="172"/>
    </location>
</feature>
<evidence type="ECO:0000256" key="12">
    <source>
        <dbReference type="SAM" id="Phobius"/>
    </source>
</evidence>
<dbReference type="GO" id="GO:0006508">
    <property type="term" value="P:proteolysis"/>
    <property type="evidence" value="ECO:0007669"/>
    <property type="project" value="UniProtKB-KW"/>
</dbReference>
<feature type="transmembrane region" description="Helical" evidence="12">
    <location>
        <begin position="431"/>
        <end position="455"/>
    </location>
</feature>
<dbReference type="AlphaFoldDB" id="A0ABC8REC2"/>
<evidence type="ECO:0000256" key="4">
    <source>
        <dbReference type="ARBA" id="ARBA00022670"/>
    </source>
</evidence>
<evidence type="ECO:0000256" key="10">
    <source>
        <dbReference type="ARBA" id="ARBA00023136"/>
    </source>
</evidence>
<reference evidence="15 16" key="1">
    <citation type="submission" date="2024-02" db="EMBL/GenBank/DDBJ databases">
        <authorList>
            <person name="Vignale AGUSTIN F."/>
            <person name="Sosa J E."/>
            <person name="Modenutti C."/>
        </authorList>
    </citation>
    <scope>NUCLEOTIDE SEQUENCE [LARGE SCALE GENOMIC DNA]</scope>
</reference>
<dbReference type="Pfam" id="PF04258">
    <property type="entry name" value="Peptidase_A22B"/>
    <property type="match status" value="1"/>
</dbReference>
<keyword evidence="11" id="KW-0325">Glycoprotein</keyword>
<evidence type="ECO:0000313" key="16">
    <source>
        <dbReference type="Proteomes" id="UP001642360"/>
    </source>
</evidence>
<evidence type="ECO:0000256" key="6">
    <source>
        <dbReference type="ARBA" id="ARBA00022729"/>
    </source>
</evidence>
<feature type="transmembrane region" description="Helical" evidence="12">
    <location>
        <begin position="319"/>
        <end position="343"/>
    </location>
</feature>
<evidence type="ECO:0000256" key="1">
    <source>
        <dbReference type="ARBA" id="ARBA00003012"/>
    </source>
</evidence>
<accession>A0ABC8REC2</accession>
<name>A0ABC8REC2_9AQUA</name>
<dbReference type="Proteomes" id="UP001642360">
    <property type="component" value="Unassembled WGS sequence"/>
</dbReference>
<keyword evidence="10 12" id="KW-0472">Membrane</keyword>
<dbReference type="SMART" id="SM00730">
    <property type="entry name" value="PSN"/>
    <property type="match status" value="1"/>
</dbReference>
<keyword evidence="8" id="KW-0378">Hydrolase</keyword>
<dbReference type="Gene3D" id="3.50.30.30">
    <property type="match status" value="1"/>
</dbReference>
<evidence type="ECO:0000256" key="8">
    <source>
        <dbReference type="ARBA" id="ARBA00022801"/>
    </source>
</evidence>
<feature type="transmembrane region" description="Helical" evidence="12">
    <location>
        <begin position="278"/>
        <end position="307"/>
    </location>
</feature>
<feature type="signal peptide" evidence="13">
    <location>
        <begin position="1"/>
        <end position="29"/>
    </location>
</feature>
<keyword evidence="16" id="KW-1185">Reference proteome</keyword>
<feature type="transmembrane region" description="Helical" evidence="12">
    <location>
        <begin position="349"/>
        <end position="369"/>
    </location>
</feature>
<feature type="transmembrane region" description="Helical" evidence="12">
    <location>
        <begin position="199"/>
        <end position="217"/>
    </location>
</feature>
<dbReference type="GO" id="GO:0010008">
    <property type="term" value="C:endosome membrane"/>
    <property type="evidence" value="ECO:0007669"/>
    <property type="project" value="UniProtKB-SubCell"/>
</dbReference>
<evidence type="ECO:0000259" key="14">
    <source>
        <dbReference type="Pfam" id="PF02225"/>
    </source>
</evidence>
<feature type="transmembrane region" description="Helical" evidence="12">
    <location>
        <begin position="374"/>
        <end position="394"/>
    </location>
</feature>
<feature type="transmembrane region" description="Helical" evidence="12">
    <location>
        <begin position="467"/>
        <end position="486"/>
    </location>
</feature>
<comment type="function">
    <text evidence="1">Intramembrane-cleaving aspartic protease (I-CLiP) that cleaves type II membrane signal peptides in the hydrophobic plane of the membrane.</text>
</comment>
<comment type="similarity">
    <text evidence="3">Belongs to the peptidase A22B family.</text>
</comment>
<dbReference type="FunFam" id="3.50.30.30:FF:000007">
    <property type="entry name" value="Signal peptide peptidase-like 3"/>
    <property type="match status" value="1"/>
</dbReference>
<keyword evidence="9 12" id="KW-1133">Transmembrane helix</keyword>
<evidence type="ECO:0000256" key="5">
    <source>
        <dbReference type="ARBA" id="ARBA00022692"/>
    </source>
</evidence>
<dbReference type="EMBL" id="CAUOFW020001181">
    <property type="protein sequence ID" value="CAK9141900.1"/>
    <property type="molecule type" value="Genomic_DNA"/>
</dbReference>
<dbReference type="InterPro" id="IPR046450">
    <property type="entry name" value="PA_dom_sf"/>
</dbReference>
<evidence type="ECO:0000256" key="9">
    <source>
        <dbReference type="ARBA" id="ARBA00022989"/>
    </source>
</evidence>
<comment type="subcellular location">
    <subcellularLocation>
        <location evidence="2">Endosome membrane</location>
        <topology evidence="2">Multi-pass membrane protein</topology>
    </subcellularLocation>
</comment>
<proteinExistence type="inferred from homology"/>
<keyword evidence="7" id="KW-0967">Endosome</keyword>
<evidence type="ECO:0000256" key="13">
    <source>
        <dbReference type="SAM" id="SignalP"/>
    </source>
</evidence>
<dbReference type="GO" id="GO:0008233">
    <property type="term" value="F:peptidase activity"/>
    <property type="evidence" value="ECO:0007669"/>
    <property type="project" value="UniProtKB-KW"/>
</dbReference>
<evidence type="ECO:0000256" key="7">
    <source>
        <dbReference type="ARBA" id="ARBA00022753"/>
    </source>
</evidence>
<dbReference type="SUPFAM" id="SSF52025">
    <property type="entry name" value="PA domain"/>
    <property type="match status" value="1"/>
</dbReference>
<keyword evidence="6 13" id="KW-0732">Signal</keyword>
<evidence type="ECO:0000256" key="11">
    <source>
        <dbReference type="ARBA" id="ARBA00023180"/>
    </source>
</evidence>
<keyword evidence="5 12" id="KW-0812">Transmembrane</keyword>
<dbReference type="InterPro" id="IPR006639">
    <property type="entry name" value="Preselin/SPP"/>
</dbReference>
<dbReference type="PANTHER" id="PTHR12174:SF75">
    <property type="entry name" value="SIGNAL PEPTIDE PEPTIDASE-LIKE 2"/>
    <property type="match status" value="1"/>
</dbReference>
<sequence length="546" mass="60492">MDLRRLCAAILCLNSIVVVFFNHPATVTASDIVNDDDSAPKKPGCDNDFVLVKVQTWVDGRENAEFVGVGARFGTTVVSKEKNAIQTRLTLSDPRYCCSPPKNKFSGDVVMVDRGQCKFTTKANVAEAAGASAVLIVNNQKELYKMVCDPDETELDIHIPTIMLPQEAGTSLEKMFLNSSLVSVKLYSPQRSIVDMAEVFLWLMAVGTILCASYWSAWSAREAAIEQDKLLKDASDEIPNSKGIGGSSVVDISTTSAVLFVVIASCFLVILYKLMSFWFFELLVFLFCIGGVEALQTCIVAVLSRWFKRTGESFVKLPFFGAVSYLTLAVSPCCIAFAVVWAVYRNMSYAWIGQDILGIALIITVLQIVRVPNLMVGTVLLSGAFLYDIFWVFVSTKLFKESVMIVVARGDRSGEDGIPLLLKFPRMFDPWGGYSIIGFGDILLPGLLIAFSLRYDWLAKKNIRTGYFIWAMFAYGFGLLITYIALNLMDGHGQPALLYIVPLTLGTFLTLGRKRGDLTILWTRGEPERVCPHIQFEHAQDSNLDK</sequence>